<evidence type="ECO:0000256" key="2">
    <source>
        <dbReference type="ARBA" id="ARBA00023012"/>
    </source>
</evidence>
<dbReference type="Pfam" id="PF03704">
    <property type="entry name" value="BTAD"/>
    <property type="match status" value="1"/>
</dbReference>
<accession>A0ABU2MX36</accession>
<evidence type="ECO:0000256" key="3">
    <source>
        <dbReference type="ARBA" id="ARBA00023015"/>
    </source>
</evidence>
<dbReference type="SUPFAM" id="SSF52540">
    <property type="entry name" value="P-loop containing nucleoside triphosphate hydrolases"/>
    <property type="match status" value="1"/>
</dbReference>
<sequence>MEFLVLGPLEIRRDGRDRQVTGRLRRVLLGVLLARANRVVPVDVLTGALWGDRFDVRAGQRLHLHIHRLRDVLGEPDRLSFGPDGYQLRVLPGEVDADRFETLVGEGAELAGGDPRGAVDVLRRALALWRGAPFAEMDVPLLDDWRHRLSERLLVAYEALYEAELACGAGAAVIGELTGLVREHPLRERLHALLMVALYRSGRQSEALAAYREVRNRLVEELGLEPGRELRELERCMLAGEPVAVGGVARPQVVAPAQLPGDVPGFVGREAELAELDALLSGGGTAPVVVAGTAGVGKTALVVRWAHRAREAFPDGQLYVDLRGYGPDHPMEPEDALAGFLRALGLEGSAIPQDVGERAARFRTLVDGRRLMVVLDNARSVEQVRPLLPGSANCAVVVTSRDALAGLVAREGAHRLGLDRLPVGEARELLGEVLGDRVAAEPAAAETLIERCARLPLALRIAAELARSQPARGLADLAGELADQQEALDLLDIDGDPFTAVRAVFSWSYRRLEETAARVFRLLGVHPGHDTDAYAVAALAGAGLRATRRVLDVLARAHLVDRTSGGRYQQHDLLRAYAAELAASTDGAGEREAALDRLRDYYLSTVAAAMDVVAPHESFRRPKAPAWDGDAPSLHAHDHGLRWLDAERANLLETTRHSGPEFTIDAGQTIWRYLDIGGYTDELITVCTRGLRAAEVNGDLLGEAFSRTRLGLALNRIGRDIEAAIEHLRRALAIYERAGEAELQATVLNNLGIVYGRRGELAQAADQFKRALELNGPTGPWTLRRSALVNTSHCLKGLGRFEEALSHVRDALELCEKNGDETNESNALIAIAELCLITGRDDQAREHAGRGLALARKTGFRGVESDCLRLLGTLSRRDGDHGAALRHHDEALTIARAVGATETVVESLNELAATHAAAGHPARSLRLHGEAMEVAEKAGRRRALADTHAGIAAVRAALGEHDTARGHWRRALDLYEALGLPQAADMRTRLGASETTRN</sequence>
<dbReference type="InterPro" id="IPR051677">
    <property type="entry name" value="AfsR-DnrI-RedD_regulator"/>
</dbReference>
<dbReference type="PROSITE" id="PS50005">
    <property type="entry name" value="TPR"/>
    <property type="match status" value="1"/>
</dbReference>
<keyword evidence="10" id="KW-1185">Reference proteome</keyword>
<comment type="similarity">
    <text evidence="1">Belongs to the AfsR/DnrI/RedD regulatory family.</text>
</comment>
<keyword evidence="2" id="KW-0902">Two-component regulatory system</keyword>
<dbReference type="InterPro" id="IPR036388">
    <property type="entry name" value="WH-like_DNA-bd_sf"/>
</dbReference>
<feature type="repeat" description="TPR" evidence="6">
    <location>
        <begin position="745"/>
        <end position="778"/>
    </location>
</feature>
<evidence type="ECO:0000256" key="5">
    <source>
        <dbReference type="ARBA" id="ARBA00023163"/>
    </source>
</evidence>
<evidence type="ECO:0000313" key="9">
    <source>
        <dbReference type="EMBL" id="MDT0345942.1"/>
    </source>
</evidence>
<evidence type="ECO:0000256" key="6">
    <source>
        <dbReference type="PROSITE-ProRule" id="PRU00339"/>
    </source>
</evidence>
<proteinExistence type="inferred from homology"/>
<dbReference type="CDD" id="cd15831">
    <property type="entry name" value="BTAD"/>
    <property type="match status" value="1"/>
</dbReference>
<dbReference type="Gene3D" id="3.40.50.300">
    <property type="entry name" value="P-loop containing nucleotide triphosphate hydrolases"/>
    <property type="match status" value="1"/>
</dbReference>
<dbReference type="InterPro" id="IPR016032">
    <property type="entry name" value="Sig_transdc_resp-reg_C-effctor"/>
</dbReference>
<dbReference type="PROSITE" id="PS50293">
    <property type="entry name" value="TPR_REGION"/>
    <property type="match status" value="1"/>
</dbReference>
<keyword evidence="6" id="KW-0802">TPR repeat</keyword>
<dbReference type="SUPFAM" id="SSF46894">
    <property type="entry name" value="C-terminal effector domain of the bipartite response regulators"/>
    <property type="match status" value="1"/>
</dbReference>
<dbReference type="InterPro" id="IPR019734">
    <property type="entry name" value="TPR_rpt"/>
</dbReference>
<dbReference type="EMBL" id="JAVREL010000017">
    <property type="protein sequence ID" value="MDT0345942.1"/>
    <property type="molecule type" value="Genomic_DNA"/>
</dbReference>
<keyword evidence="5" id="KW-0804">Transcription</keyword>
<feature type="domain" description="OmpR/PhoB-type" evidence="7">
    <location>
        <begin position="17"/>
        <end position="88"/>
    </location>
</feature>
<dbReference type="SMART" id="SM00028">
    <property type="entry name" value="TPR"/>
    <property type="match status" value="7"/>
</dbReference>
<dbReference type="InterPro" id="IPR001867">
    <property type="entry name" value="OmpR/PhoB-type_DNA-bd"/>
</dbReference>
<gene>
    <name evidence="9" type="ORF">RM590_25630</name>
</gene>
<comment type="caution">
    <text evidence="9">The sequence shown here is derived from an EMBL/GenBank/DDBJ whole genome shotgun (WGS) entry which is preliminary data.</text>
</comment>
<dbReference type="InterPro" id="IPR027417">
    <property type="entry name" value="P-loop_NTPase"/>
</dbReference>
<organism evidence="9 10">
    <name type="scientific">Streptomyces litchfieldiae</name>
    <dbReference type="NCBI Taxonomy" id="3075543"/>
    <lineage>
        <taxon>Bacteria</taxon>
        <taxon>Bacillati</taxon>
        <taxon>Actinomycetota</taxon>
        <taxon>Actinomycetes</taxon>
        <taxon>Kitasatosporales</taxon>
        <taxon>Streptomycetaceae</taxon>
        <taxon>Streptomyces</taxon>
    </lineage>
</organism>
<dbReference type="RefSeq" id="WP_311707077.1">
    <property type="nucleotide sequence ID" value="NZ_JAVREL010000017.1"/>
</dbReference>
<dbReference type="SMART" id="SM01043">
    <property type="entry name" value="BTAD"/>
    <property type="match status" value="1"/>
</dbReference>
<dbReference type="SMART" id="SM00862">
    <property type="entry name" value="Trans_reg_C"/>
    <property type="match status" value="1"/>
</dbReference>
<evidence type="ECO:0000313" key="10">
    <source>
        <dbReference type="Proteomes" id="UP001183246"/>
    </source>
</evidence>
<dbReference type="InterPro" id="IPR011990">
    <property type="entry name" value="TPR-like_helical_dom_sf"/>
</dbReference>
<dbReference type="InterPro" id="IPR005158">
    <property type="entry name" value="BTAD"/>
</dbReference>
<evidence type="ECO:0000259" key="8">
    <source>
        <dbReference type="SMART" id="SM01043"/>
    </source>
</evidence>
<dbReference type="Pfam" id="PF13424">
    <property type="entry name" value="TPR_12"/>
    <property type="match status" value="3"/>
</dbReference>
<feature type="domain" description="Bacterial transcriptional activator" evidence="8">
    <location>
        <begin position="95"/>
        <end position="238"/>
    </location>
</feature>
<dbReference type="Gene3D" id="1.25.40.10">
    <property type="entry name" value="Tetratricopeptide repeat domain"/>
    <property type="match status" value="3"/>
</dbReference>
<keyword evidence="4" id="KW-0238">DNA-binding</keyword>
<evidence type="ECO:0000259" key="7">
    <source>
        <dbReference type="SMART" id="SM00862"/>
    </source>
</evidence>
<dbReference type="Proteomes" id="UP001183246">
    <property type="component" value="Unassembled WGS sequence"/>
</dbReference>
<evidence type="ECO:0000256" key="4">
    <source>
        <dbReference type="ARBA" id="ARBA00023125"/>
    </source>
</evidence>
<protein>
    <submittedName>
        <fullName evidence="9">BTAD domain-containing putative transcriptional regulator</fullName>
    </submittedName>
</protein>
<evidence type="ECO:0000256" key="1">
    <source>
        <dbReference type="ARBA" id="ARBA00005820"/>
    </source>
</evidence>
<dbReference type="Gene3D" id="1.10.10.10">
    <property type="entry name" value="Winged helix-like DNA-binding domain superfamily/Winged helix DNA-binding domain"/>
    <property type="match status" value="1"/>
</dbReference>
<dbReference type="PANTHER" id="PTHR35807:SF1">
    <property type="entry name" value="TRANSCRIPTIONAL REGULATOR REDD"/>
    <property type="match status" value="1"/>
</dbReference>
<reference evidence="10" key="1">
    <citation type="submission" date="2023-07" db="EMBL/GenBank/DDBJ databases">
        <title>30 novel species of actinomycetes from the DSMZ collection.</title>
        <authorList>
            <person name="Nouioui I."/>
        </authorList>
    </citation>
    <scope>NUCLEOTIDE SEQUENCE [LARGE SCALE GENOMIC DNA]</scope>
    <source>
        <strain evidence="10">DSM 44938</strain>
    </source>
</reference>
<dbReference type="PANTHER" id="PTHR35807">
    <property type="entry name" value="TRANSCRIPTIONAL REGULATOR REDD-RELATED"/>
    <property type="match status" value="1"/>
</dbReference>
<dbReference type="PRINTS" id="PR00364">
    <property type="entry name" value="DISEASERSIST"/>
</dbReference>
<name>A0ABU2MX36_9ACTN</name>
<dbReference type="SUPFAM" id="SSF48452">
    <property type="entry name" value="TPR-like"/>
    <property type="match status" value="4"/>
</dbReference>
<keyword evidence="3" id="KW-0805">Transcription regulation</keyword>